<dbReference type="PANTHER" id="PTHR36115">
    <property type="entry name" value="PROLINE-RICH ANTIGEN HOMOLOG-RELATED"/>
    <property type="match status" value="1"/>
</dbReference>
<name>A0A4U7JKK3_9FIRM</name>
<comment type="subcellular location">
    <subcellularLocation>
        <location evidence="1">Cell membrane</location>
        <topology evidence="1">Multi-pass membrane protein</topology>
    </subcellularLocation>
</comment>
<dbReference type="RefSeq" id="WP_137697084.1">
    <property type="nucleotide sequence ID" value="NZ_CP061336.1"/>
</dbReference>
<dbReference type="Pfam" id="PF20194">
    <property type="entry name" value="DUF6557"/>
    <property type="match status" value="1"/>
</dbReference>
<organism evidence="7 8">
    <name type="scientific">Ruminiclostridium herbifermentans</name>
    <dbReference type="NCBI Taxonomy" id="2488810"/>
    <lineage>
        <taxon>Bacteria</taxon>
        <taxon>Bacillati</taxon>
        <taxon>Bacillota</taxon>
        <taxon>Clostridia</taxon>
        <taxon>Eubacteriales</taxon>
        <taxon>Oscillospiraceae</taxon>
        <taxon>Ruminiclostridium</taxon>
    </lineage>
</organism>
<dbReference type="GO" id="GO:0005886">
    <property type="term" value="C:plasma membrane"/>
    <property type="evidence" value="ECO:0007669"/>
    <property type="project" value="UniProtKB-SubCell"/>
</dbReference>
<keyword evidence="8" id="KW-1185">Reference proteome</keyword>
<keyword evidence="2" id="KW-1003">Cell membrane</keyword>
<dbReference type="Proteomes" id="UP000306409">
    <property type="component" value="Chromosome"/>
</dbReference>
<gene>
    <name evidence="7" type="ORF">EHE19_000195</name>
</gene>
<reference evidence="7 8" key="1">
    <citation type="submission" date="2020-09" db="EMBL/GenBank/DDBJ databases">
        <title>Characterization and genome sequencing of Ruminiclostridium sp. nov. MA18.</title>
        <authorList>
            <person name="Rettenmaier R."/>
            <person name="Kowollik M.-L."/>
            <person name="Liebl W."/>
            <person name="Zverlov V."/>
        </authorList>
    </citation>
    <scope>NUCLEOTIDE SEQUENCE [LARGE SCALE GENOMIC DNA]</scope>
    <source>
        <strain evidence="7 8">MA18</strain>
    </source>
</reference>
<evidence type="ECO:0000259" key="6">
    <source>
        <dbReference type="Pfam" id="PF06271"/>
    </source>
</evidence>
<dbReference type="InterPro" id="IPR046687">
    <property type="entry name" value="DUF6557"/>
</dbReference>
<proteinExistence type="predicted"/>
<dbReference type="OrthoDB" id="9791488at2"/>
<evidence type="ECO:0000256" key="1">
    <source>
        <dbReference type="ARBA" id="ARBA00004651"/>
    </source>
</evidence>
<keyword evidence="3" id="KW-0812">Transmembrane</keyword>
<dbReference type="AlphaFoldDB" id="A0A4U7JKK3"/>
<dbReference type="InterPro" id="IPR051791">
    <property type="entry name" value="Pra-immunoreactive"/>
</dbReference>
<dbReference type="Pfam" id="PF06271">
    <property type="entry name" value="RDD"/>
    <property type="match status" value="1"/>
</dbReference>
<sequence>MSIENSGFKENLSVLKDEELRKIIYSESNEYEQEAIDKARSELFSREAGHLWESDNIILKDLLRYAEYEEIIYSFLKLFPEENDTLEEYYKLIDNLINAEVQAENTDASNISIIIDDTSKNFANKNWNVFGKEDNSKDEICLDYFYPTEWLGFKVKKEQLQKFGIETYIAYCLRAMTAMGFSKDEIQENFKCLEKRENIKNLQTLYPQMTDDKSGLFIMDGLPKAKHYFIDDEETNTALVRPWVRYLARYIDFSIWGNLVFISWSILSPITYKNYLLQSLWIKSLVIILIYILWIFIEALLLSKFGYTLGKWILKAKVTSKNGERLTYLKALKRTGKVLVYGCALKFPFLCSIAYIISYNALINNGITKWDREEDTIVNHSEYSTFRGIIAVFLVLLFVLSS</sequence>
<keyword evidence="5" id="KW-0472">Membrane</keyword>
<dbReference type="KEGG" id="rher:EHE19_000195"/>
<dbReference type="EMBL" id="CP061336">
    <property type="protein sequence ID" value="QNU67017.1"/>
    <property type="molecule type" value="Genomic_DNA"/>
</dbReference>
<keyword evidence="4" id="KW-1133">Transmembrane helix</keyword>
<accession>A0A4U7JKK3</accession>
<evidence type="ECO:0000256" key="3">
    <source>
        <dbReference type="ARBA" id="ARBA00022692"/>
    </source>
</evidence>
<protein>
    <submittedName>
        <fullName evidence="7">RDD family protein</fullName>
    </submittedName>
</protein>
<evidence type="ECO:0000256" key="2">
    <source>
        <dbReference type="ARBA" id="ARBA00022475"/>
    </source>
</evidence>
<feature type="domain" description="RDD" evidence="6">
    <location>
        <begin position="241"/>
        <end position="357"/>
    </location>
</feature>
<evidence type="ECO:0000256" key="4">
    <source>
        <dbReference type="ARBA" id="ARBA00022989"/>
    </source>
</evidence>
<dbReference type="InterPro" id="IPR010432">
    <property type="entry name" value="RDD"/>
</dbReference>
<evidence type="ECO:0000256" key="5">
    <source>
        <dbReference type="ARBA" id="ARBA00023136"/>
    </source>
</evidence>
<dbReference type="PANTHER" id="PTHR36115:SF9">
    <property type="entry name" value="LMO1584 PROTEIN"/>
    <property type="match status" value="1"/>
</dbReference>
<evidence type="ECO:0000313" key="7">
    <source>
        <dbReference type="EMBL" id="QNU67017.1"/>
    </source>
</evidence>
<evidence type="ECO:0000313" key="8">
    <source>
        <dbReference type="Proteomes" id="UP000306409"/>
    </source>
</evidence>